<feature type="compositionally biased region" description="Basic and acidic residues" evidence="3">
    <location>
        <begin position="18"/>
        <end position="28"/>
    </location>
</feature>
<organism evidence="4">
    <name type="scientific">Odontella aurita</name>
    <dbReference type="NCBI Taxonomy" id="265563"/>
    <lineage>
        <taxon>Eukaryota</taxon>
        <taxon>Sar</taxon>
        <taxon>Stramenopiles</taxon>
        <taxon>Ochrophyta</taxon>
        <taxon>Bacillariophyta</taxon>
        <taxon>Mediophyceae</taxon>
        <taxon>Biddulphiophycidae</taxon>
        <taxon>Eupodiscales</taxon>
        <taxon>Odontellaceae</taxon>
        <taxon>Odontella</taxon>
    </lineage>
</organism>
<dbReference type="InterPro" id="IPR039663">
    <property type="entry name" value="AIP/AIPL1/TTC9"/>
</dbReference>
<name>A0A7S4M9R8_9STRA</name>
<dbReference type="PANTHER" id="PTHR11242:SF0">
    <property type="entry name" value="TPR_REGION DOMAIN-CONTAINING PROTEIN"/>
    <property type="match status" value="1"/>
</dbReference>
<dbReference type="EMBL" id="HBKQ01005767">
    <property type="protein sequence ID" value="CAE2209308.1"/>
    <property type="molecule type" value="Transcribed_RNA"/>
</dbReference>
<dbReference type="InterPro" id="IPR011990">
    <property type="entry name" value="TPR-like_helical_dom_sf"/>
</dbReference>
<dbReference type="Gene3D" id="1.25.40.10">
    <property type="entry name" value="Tetratricopeptide repeat domain"/>
    <property type="match status" value="1"/>
</dbReference>
<proteinExistence type="predicted"/>
<evidence type="ECO:0000313" key="4">
    <source>
        <dbReference type="EMBL" id="CAE2209308.1"/>
    </source>
</evidence>
<keyword evidence="1" id="KW-0677">Repeat</keyword>
<evidence type="ECO:0000256" key="2">
    <source>
        <dbReference type="ARBA" id="ARBA00022803"/>
    </source>
</evidence>
<dbReference type="SUPFAM" id="SSF48452">
    <property type="entry name" value="TPR-like"/>
    <property type="match status" value="1"/>
</dbReference>
<protein>
    <submittedName>
        <fullName evidence="4">Uncharacterized protein</fullName>
    </submittedName>
</protein>
<evidence type="ECO:0000256" key="1">
    <source>
        <dbReference type="ARBA" id="ARBA00022737"/>
    </source>
</evidence>
<dbReference type="PANTHER" id="PTHR11242">
    <property type="entry name" value="ARYL HYDROCARBON RECEPTOR INTERACTING PROTEIN RELATED"/>
    <property type="match status" value="1"/>
</dbReference>
<gene>
    <name evidence="4" type="ORF">OAUR00152_LOCUS3920</name>
</gene>
<accession>A0A7S4M9R8</accession>
<keyword evidence="2" id="KW-0802">TPR repeat</keyword>
<feature type="region of interest" description="Disordered" evidence="3">
    <location>
        <begin position="79"/>
        <end position="128"/>
    </location>
</feature>
<feature type="region of interest" description="Disordered" evidence="3">
    <location>
        <begin position="1"/>
        <end position="28"/>
    </location>
</feature>
<dbReference type="AlphaFoldDB" id="A0A7S4M9R8"/>
<evidence type="ECO:0000256" key="3">
    <source>
        <dbReference type="SAM" id="MobiDB-lite"/>
    </source>
</evidence>
<feature type="compositionally biased region" description="Basic and acidic residues" evidence="3">
    <location>
        <begin position="86"/>
        <end position="128"/>
    </location>
</feature>
<dbReference type="InterPro" id="IPR019734">
    <property type="entry name" value="TPR_rpt"/>
</dbReference>
<reference evidence="4" key="1">
    <citation type="submission" date="2021-01" db="EMBL/GenBank/DDBJ databases">
        <authorList>
            <person name="Corre E."/>
            <person name="Pelletier E."/>
            <person name="Niang G."/>
            <person name="Scheremetjew M."/>
            <person name="Finn R."/>
            <person name="Kale V."/>
            <person name="Holt S."/>
            <person name="Cochrane G."/>
            <person name="Meng A."/>
            <person name="Brown T."/>
            <person name="Cohen L."/>
        </authorList>
    </citation>
    <scope>NUCLEOTIDE SEQUENCE</scope>
    <source>
        <strain evidence="4">Isolate 1302-5</strain>
    </source>
</reference>
<dbReference type="SMART" id="SM00028">
    <property type="entry name" value="TPR"/>
    <property type="match status" value="2"/>
</dbReference>
<feature type="compositionally biased region" description="Polar residues" evidence="3">
    <location>
        <begin position="1"/>
        <end position="11"/>
    </location>
</feature>
<sequence>MSTSGTTTASPGENFISRSDERSGDDVFRSGDAADEVFETGGEQSIAHAGGVRTSGGEMFITTSDLLNRMNAALSENYPYQSEYSSENRDDAQRKNGRDHADETQPRFELQRRLPDGSTRKADEAERRAADLQAKIKQAAAYVADLSPDQKLQWAREQRQVGNDLFAEKRYEDATDVYLTCLVAMDAGSVKTCGGSIEHGGKKNTGSSDIDRKIRIPVLLNLSLCALKEGKNAKAEKFCTFALEVPAGQSNAKVFFRRGRARMLNGHYRGAREDLRKSLDLIDTTAEEHLSREDAKLYEREKEAVLKEMEKLDTLELEAEQNLSRQKKAMRKALGGQTQVEEELSSFPADTITTMPTSESSSGKQGLVGSVAGSAKEPLLASKGNSGECIQHHGLYLDRRKHRAFSTLRAKPKRSFNSDKIDGRSEEDSLQQMSYLQWYLSAFERCLRRTLELLGEEIDDEKLEGWRRDEMLEQEKSNGKKKS</sequence>